<keyword evidence="2" id="KW-1185">Reference proteome</keyword>
<evidence type="ECO:0000313" key="1">
    <source>
        <dbReference type="EMBL" id="KAI6085997.1"/>
    </source>
</evidence>
<organism evidence="1 2">
    <name type="scientific">Hypoxylon rubiginosum</name>
    <dbReference type="NCBI Taxonomy" id="110542"/>
    <lineage>
        <taxon>Eukaryota</taxon>
        <taxon>Fungi</taxon>
        <taxon>Dikarya</taxon>
        <taxon>Ascomycota</taxon>
        <taxon>Pezizomycotina</taxon>
        <taxon>Sordariomycetes</taxon>
        <taxon>Xylariomycetidae</taxon>
        <taxon>Xylariales</taxon>
        <taxon>Hypoxylaceae</taxon>
        <taxon>Hypoxylon</taxon>
    </lineage>
</organism>
<comment type="caution">
    <text evidence="1">The sequence shown here is derived from an EMBL/GenBank/DDBJ whole genome shotgun (WGS) entry which is preliminary data.</text>
</comment>
<reference evidence="1 2" key="1">
    <citation type="journal article" date="2022" name="New Phytol.">
        <title>Ecological generalism drives hyperdiversity of secondary metabolite gene clusters in xylarialean endophytes.</title>
        <authorList>
            <person name="Franco M.E.E."/>
            <person name="Wisecaver J.H."/>
            <person name="Arnold A.E."/>
            <person name="Ju Y.M."/>
            <person name="Slot J.C."/>
            <person name="Ahrendt S."/>
            <person name="Moore L.P."/>
            <person name="Eastman K.E."/>
            <person name="Scott K."/>
            <person name="Konkel Z."/>
            <person name="Mondo S.J."/>
            <person name="Kuo A."/>
            <person name="Hayes R.D."/>
            <person name="Haridas S."/>
            <person name="Andreopoulos B."/>
            <person name="Riley R."/>
            <person name="LaButti K."/>
            <person name="Pangilinan J."/>
            <person name="Lipzen A."/>
            <person name="Amirebrahimi M."/>
            <person name="Yan J."/>
            <person name="Adam C."/>
            <person name="Keymanesh K."/>
            <person name="Ng V."/>
            <person name="Louie K."/>
            <person name="Northen T."/>
            <person name="Drula E."/>
            <person name="Henrissat B."/>
            <person name="Hsieh H.M."/>
            <person name="Youens-Clark K."/>
            <person name="Lutzoni F."/>
            <person name="Miadlikowska J."/>
            <person name="Eastwood D.C."/>
            <person name="Hamelin R.C."/>
            <person name="Grigoriev I.V."/>
            <person name="U'Ren J.M."/>
        </authorList>
    </citation>
    <scope>NUCLEOTIDE SEQUENCE [LARGE SCALE GENOMIC DNA]</scope>
    <source>
        <strain evidence="1 2">ER1909</strain>
    </source>
</reference>
<name>A0ACC0CZT5_9PEZI</name>
<proteinExistence type="predicted"/>
<gene>
    <name evidence="1" type="ORF">F4821DRAFT_260494</name>
</gene>
<accession>A0ACC0CZT5</accession>
<dbReference type="Proteomes" id="UP001497680">
    <property type="component" value="Unassembled WGS sequence"/>
</dbReference>
<evidence type="ECO:0000313" key="2">
    <source>
        <dbReference type="Proteomes" id="UP001497680"/>
    </source>
</evidence>
<protein>
    <submittedName>
        <fullName evidence="1">Uncharacterized protein</fullName>
    </submittedName>
</protein>
<dbReference type="EMBL" id="MU394320">
    <property type="protein sequence ID" value="KAI6085997.1"/>
    <property type="molecule type" value="Genomic_DNA"/>
</dbReference>
<sequence>MSRAESNTEGKLRAACERCRELKNRCTRTGDPDSRCDRCERLDIDCVYATNARMGRPRCHRPTLERSGPRRGSVGVGVGERPPKSRRSPSYQSSGRSVRLDHADSGSDNGSANIHPMLDILDSSLLPEVMYRDISNSDMPLYQTDFNQPISGSPSVENTNQAYRAKCDVTVQTLQHQEEPEAFPYADYSMGMPQKGLGSMAVTGTDDLLRLQCRLYNLMSITNEATVREPPAVDEILVACKDLLEIIQANLAAQGHLSEAGGPFTFAGRPASQPAGDPDHGDQRRHRNQQMANCVTVLQVLTCYGYALQLLEPSIDTLATRTGDLGFVSLGAFSLASQPAISSYVAVHMVLSMIHQLRDSIHLLASGYKELASAAQRTQSFQASPTDMMEGMQTTTTNSIQIAIGMVTESESILFERLSCFTKRPYQFHEHRP</sequence>